<dbReference type="Gene3D" id="2.120.10.30">
    <property type="entry name" value="TolB, C-terminal domain"/>
    <property type="match status" value="2"/>
</dbReference>
<evidence type="ECO:0000313" key="2">
    <source>
        <dbReference type="EMBL" id="SVD00617.1"/>
    </source>
</evidence>
<dbReference type="CDD" id="cd05819">
    <property type="entry name" value="NHL"/>
    <property type="match status" value="1"/>
</dbReference>
<dbReference type="PANTHER" id="PTHR24104:SF25">
    <property type="entry name" value="PROTEIN LIN-41"/>
    <property type="match status" value="1"/>
</dbReference>
<name>A0A382RU76_9ZZZZ</name>
<dbReference type="Pfam" id="PF01436">
    <property type="entry name" value="NHL"/>
    <property type="match status" value="3"/>
</dbReference>
<gene>
    <name evidence="2" type="ORF">METZ01_LOCUS353471</name>
</gene>
<organism evidence="2">
    <name type="scientific">marine metagenome</name>
    <dbReference type="NCBI Taxonomy" id="408172"/>
    <lineage>
        <taxon>unclassified sequences</taxon>
        <taxon>metagenomes</taxon>
        <taxon>ecological metagenomes</taxon>
    </lineage>
</organism>
<dbReference type="AlphaFoldDB" id="A0A382RU76"/>
<dbReference type="EMBL" id="UINC01123863">
    <property type="protein sequence ID" value="SVD00617.1"/>
    <property type="molecule type" value="Genomic_DNA"/>
</dbReference>
<dbReference type="GO" id="GO:0008270">
    <property type="term" value="F:zinc ion binding"/>
    <property type="evidence" value="ECO:0007669"/>
    <property type="project" value="UniProtKB-KW"/>
</dbReference>
<dbReference type="PROSITE" id="PS51125">
    <property type="entry name" value="NHL"/>
    <property type="match status" value="3"/>
</dbReference>
<sequence length="295" mass="32183">MVKTTIGAGRAWHFSHMIGRSSAEHNESKFGRTGGFCSPMDLAVTPDNMIFVLSRGFGYVPLGREGDTGCRIGKTTFDEDHIGDFARHGFTWPNSLAISVEGNVFCSDEYENTIYVFDPDAIYPYPGADPNGESILKWGTAGTKPGELNGPAGIAFDKENNLHVVDCKNSRIQLFSSTGDFIRTWGKEGNDNRGFDTPWGITIDYKGDVYVADWGNNRVQKFSADGTYLLSYGTSGDPAAALNHPAHVAVDSDGDVYITDWGNQRVQIYEPDGEIIASLCGDATDYSKAALYLLN</sequence>
<dbReference type="PANTHER" id="PTHR24104">
    <property type="entry name" value="E3 UBIQUITIN-PROTEIN LIGASE NHLRC1-RELATED"/>
    <property type="match status" value="1"/>
</dbReference>
<dbReference type="InterPro" id="IPR001258">
    <property type="entry name" value="NHL_repeat"/>
</dbReference>
<feature type="non-terminal residue" evidence="2">
    <location>
        <position position="295"/>
    </location>
</feature>
<accession>A0A382RU76</accession>
<evidence type="ECO:0008006" key="3">
    <source>
        <dbReference type="Google" id="ProtNLM"/>
    </source>
</evidence>
<dbReference type="SUPFAM" id="SSF101898">
    <property type="entry name" value="NHL repeat"/>
    <property type="match status" value="1"/>
</dbReference>
<keyword evidence="1" id="KW-0677">Repeat</keyword>
<protein>
    <recommendedName>
        <fullName evidence="3">SMP-30/Gluconolactonase/LRE-like region domain-containing protein</fullName>
    </recommendedName>
</protein>
<proteinExistence type="predicted"/>
<evidence type="ECO:0000256" key="1">
    <source>
        <dbReference type="ARBA" id="ARBA00022737"/>
    </source>
</evidence>
<dbReference type="InterPro" id="IPR050952">
    <property type="entry name" value="TRIM-NHL_E3_ligases"/>
</dbReference>
<dbReference type="InterPro" id="IPR011042">
    <property type="entry name" value="6-blade_b-propeller_TolB-like"/>
</dbReference>
<reference evidence="2" key="1">
    <citation type="submission" date="2018-05" db="EMBL/GenBank/DDBJ databases">
        <authorList>
            <person name="Lanie J.A."/>
            <person name="Ng W.-L."/>
            <person name="Kazmierczak K.M."/>
            <person name="Andrzejewski T.M."/>
            <person name="Davidsen T.M."/>
            <person name="Wayne K.J."/>
            <person name="Tettelin H."/>
            <person name="Glass J.I."/>
            <person name="Rusch D."/>
            <person name="Podicherti R."/>
            <person name="Tsui H.-C.T."/>
            <person name="Winkler M.E."/>
        </authorList>
    </citation>
    <scope>NUCLEOTIDE SEQUENCE</scope>
</reference>
<dbReference type="Gene3D" id="2.40.10.500">
    <property type="match status" value="1"/>
</dbReference>